<sequence length="78" mass="9084">MSARFLIDDLLTKSLPSENYLEEDNNKKKNKFFVEFTQLLPPTIFGQTVLGQILPKIINEKIFKEDDMIVEEQPNLGR</sequence>
<accession>A0ACB1AD44</accession>
<organism evidence="1 2">
    <name type="scientific">Meloidogyne enterolobii</name>
    <name type="common">Root-knot nematode worm</name>
    <name type="synonym">Meloidogyne mayaguensis</name>
    <dbReference type="NCBI Taxonomy" id="390850"/>
    <lineage>
        <taxon>Eukaryota</taxon>
        <taxon>Metazoa</taxon>
        <taxon>Ecdysozoa</taxon>
        <taxon>Nematoda</taxon>
        <taxon>Chromadorea</taxon>
        <taxon>Rhabditida</taxon>
        <taxon>Tylenchina</taxon>
        <taxon>Tylenchomorpha</taxon>
        <taxon>Tylenchoidea</taxon>
        <taxon>Meloidogynidae</taxon>
        <taxon>Meloidogyninae</taxon>
        <taxon>Meloidogyne</taxon>
    </lineage>
</organism>
<evidence type="ECO:0000313" key="1">
    <source>
        <dbReference type="EMBL" id="CAK5089432.1"/>
    </source>
</evidence>
<gene>
    <name evidence="1" type="ORF">MENTE1834_LOCUS37144</name>
</gene>
<reference evidence="1" key="1">
    <citation type="submission" date="2023-11" db="EMBL/GenBank/DDBJ databases">
        <authorList>
            <person name="Poullet M."/>
        </authorList>
    </citation>
    <scope>NUCLEOTIDE SEQUENCE</scope>
    <source>
        <strain evidence="1">E1834</strain>
    </source>
</reference>
<keyword evidence="2" id="KW-1185">Reference proteome</keyword>
<comment type="caution">
    <text evidence="1">The sequence shown here is derived from an EMBL/GenBank/DDBJ whole genome shotgun (WGS) entry which is preliminary data.</text>
</comment>
<protein>
    <submittedName>
        <fullName evidence="1">Uncharacterized protein</fullName>
    </submittedName>
</protein>
<dbReference type="Proteomes" id="UP001497535">
    <property type="component" value="Unassembled WGS sequence"/>
</dbReference>
<evidence type="ECO:0000313" key="2">
    <source>
        <dbReference type="Proteomes" id="UP001497535"/>
    </source>
</evidence>
<proteinExistence type="predicted"/>
<name>A0ACB1AD44_MELEN</name>
<dbReference type="EMBL" id="CAVMJV010000077">
    <property type="protein sequence ID" value="CAK5089432.1"/>
    <property type="molecule type" value="Genomic_DNA"/>
</dbReference>